<dbReference type="EMBL" id="MK072395">
    <property type="protein sequence ID" value="AYV83904.1"/>
    <property type="molecule type" value="Genomic_DNA"/>
</dbReference>
<proteinExistence type="predicted"/>
<sequence length="271" mass="29718">MGPKNKLLKKYVDGYISIITNDRSSIEVNDLSSGIVNCKNIIKNDRTNPISQIVIMRGRNCDKECKEITFENNINNPVAFLDPSSKIPNVFLVGPGQSVIFNSCSGNIANIIVTRSLGGGVGSNPIIGLGSGSLEFQQNGITTNLTENEKYIYQFSEPFINFSAGSLFSSLERINGSMYGKEINGSPAGRPREFSISLFNVQGGNIEWPEFNEIFGNADPIPNNYTATRIFSLTSTDGKPVKVDISFTFKIKRGMIYQLIDGVLRFTLTSA</sequence>
<protein>
    <submittedName>
        <fullName evidence="1">Uncharacterized protein</fullName>
    </submittedName>
</protein>
<gene>
    <name evidence="1" type="ORF">Hyperionvirus13_47</name>
</gene>
<reference evidence="1" key="1">
    <citation type="submission" date="2018-10" db="EMBL/GenBank/DDBJ databases">
        <title>Hidden diversity of soil giant viruses.</title>
        <authorList>
            <person name="Schulz F."/>
            <person name="Alteio L."/>
            <person name="Goudeau D."/>
            <person name="Ryan E.M."/>
            <person name="Malmstrom R.R."/>
            <person name="Blanchard J."/>
            <person name="Woyke T."/>
        </authorList>
    </citation>
    <scope>NUCLEOTIDE SEQUENCE</scope>
    <source>
        <strain evidence="1">HYV1</strain>
    </source>
</reference>
<evidence type="ECO:0000313" key="1">
    <source>
        <dbReference type="EMBL" id="AYV83904.1"/>
    </source>
</evidence>
<accession>A0A3G5ABC3</accession>
<name>A0A3G5ABC3_9VIRU</name>
<organism evidence="1">
    <name type="scientific">Hyperionvirus sp</name>
    <dbReference type="NCBI Taxonomy" id="2487770"/>
    <lineage>
        <taxon>Viruses</taxon>
        <taxon>Varidnaviria</taxon>
        <taxon>Bamfordvirae</taxon>
        <taxon>Nucleocytoviricota</taxon>
        <taxon>Megaviricetes</taxon>
        <taxon>Imitervirales</taxon>
        <taxon>Mimiviridae</taxon>
        <taxon>Klosneuvirinae</taxon>
    </lineage>
</organism>